<sequence>MIGGPIGHLIGGVTGQVLDQLLFGSTKVKTEGSRLERVYFQSAAYGKFIPINLWISKKLSGNIIWASRLKNKHS</sequence>
<dbReference type="Proteomes" id="UP000837675">
    <property type="component" value="Unassembled WGS sequence"/>
</dbReference>
<keyword evidence="2" id="KW-1185">Reference proteome</keyword>
<dbReference type="AlphaFoldDB" id="A0A8S4BWU6"/>
<reference evidence="1" key="1">
    <citation type="submission" date="2021-06" db="EMBL/GenBank/DDBJ databases">
        <authorList>
            <person name="Nardi T."/>
            <person name="Nardi T."/>
        </authorList>
    </citation>
    <scope>NUCLEOTIDE SEQUENCE</scope>
</reference>
<accession>A0A8S4BWU6</accession>
<comment type="caution">
    <text evidence="1">The sequence shown here is derived from an EMBL/GenBank/DDBJ whole genome shotgun (WGS) entry which is preliminary data.</text>
</comment>
<evidence type="ECO:0000313" key="2">
    <source>
        <dbReference type="Proteomes" id="UP000837675"/>
    </source>
</evidence>
<protein>
    <submittedName>
        <fullName evidence="1">Uncharacterized protein</fullName>
    </submittedName>
</protein>
<evidence type="ECO:0000313" key="1">
    <source>
        <dbReference type="EMBL" id="CAG7600724.1"/>
    </source>
</evidence>
<gene>
    <name evidence="1" type="ORF">MHYMCMPASI_01201</name>
</gene>
<name>A0A8S4BWU6_9ACAR</name>
<proteinExistence type="predicted"/>
<organism evidence="1 2">
    <name type="scientific">Hyalomma marginatum</name>
    <dbReference type="NCBI Taxonomy" id="34627"/>
    <lineage>
        <taxon>Eukaryota</taxon>
        <taxon>Metazoa</taxon>
        <taxon>Ecdysozoa</taxon>
        <taxon>Arthropoda</taxon>
        <taxon>Chelicerata</taxon>
        <taxon>Arachnida</taxon>
        <taxon>Acari</taxon>
        <taxon>Parasitiformes</taxon>
        <taxon>Ixodida</taxon>
        <taxon>Ixodoidea</taxon>
        <taxon>Ixodidae</taxon>
        <taxon>Hyalomminae</taxon>
        <taxon>Hyalomma</taxon>
    </lineage>
</organism>
<dbReference type="EMBL" id="CAJVAF010000359">
    <property type="protein sequence ID" value="CAG7600724.1"/>
    <property type="molecule type" value="Genomic_DNA"/>
</dbReference>